<organism evidence="2 3">
    <name type="scientific">Actinacidiphila rubida</name>
    <dbReference type="NCBI Taxonomy" id="310780"/>
    <lineage>
        <taxon>Bacteria</taxon>
        <taxon>Bacillati</taxon>
        <taxon>Actinomycetota</taxon>
        <taxon>Actinomycetes</taxon>
        <taxon>Kitasatosporales</taxon>
        <taxon>Streptomycetaceae</taxon>
        <taxon>Actinacidiphila</taxon>
    </lineage>
</organism>
<dbReference type="STRING" id="310780.SAMN05216267_104673"/>
<dbReference type="EMBL" id="FODD01000046">
    <property type="protein sequence ID" value="SEO83915.1"/>
    <property type="molecule type" value="Genomic_DNA"/>
</dbReference>
<evidence type="ECO:0000313" key="2">
    <source>
        <dbReference type="EMBL" id="SEO83915.1"/>
    </source>
</evidence>
<dbReference type="Proteomes" id="UP000181951">
    <property type="component" value="Unassembled WGS sequence"/>
</dbReference>
<gene>
    <name evidence="2" type="ORF">SAMN05216267_104673</name>
</gene>
<accession>A0A1H8SZH4</accession>
<sequence length="58" mass="6533">MAGRLSWLGALTSPKQDAESRARGRRHQRTRPDRAAQQWADGGYCPAGYAHTGRCRHR</sequence>
<keyword evidence="3" id="KW-1185">Reference proteome</keyword>
<name>A0A1H8SZH4_9ACTN</name>
<proteinExistence type="predicted"/>
<protein>
    <submittedName>
        <fullName evidence="2">Uncharacterized protein</fullName>
    </submittedName>
</protein>
<dbReference type="RefSeq" id="WP_177226127.1">
    <property type="nucleotide sequence ID" value="NZ_FODD01000046.1"/>
</dbReference>
<evidence type="ECO:0000256" key="1">
    <source>
        <dbReference type="SAM" id="MobiDB-lite"/>
    </source>
</evidence>
<reference evidence="2 3" key="1">
    <citation type="submission" date="2016-10" db="EMBL/GenBank/DDBJ databases">
        <authorList>
            <person name="de Groot N.N."/>
        </authorList>
    </citation>
    <scope>NUCLEOTIDE SEQUENCE [LARGE SCALE GENOMIC DNA]</scope>
    <source>
        <strain evidence="2 3">CGMCC 4.2026</strain>
    </source>
</reference>
<feature type="region of interest" description="Disordered" evidence="1">
    <location>
        <begin position="1"/>
        <end position="43"/>
    </location>
</feature>
<evidence type="ECO:0000313" key="3">
    <source>
        <dbReference type="Proteomes" id="UP000181951"/>
    </source>
</evidence>
<dbReference type="AlphaFoldDB" id="A0A1H8SZH4"/>